<evidence type="ECO:0008006" key="4">
    <source>
        <dbReference type="Google" id="ProtNLM"/>
    </source>
</evidence>
<keyword evidence="3" id="KW-1185">Reference proteome</keyword>
<evidence type="ECO:0000313" key="3">
    <source>
        <dbReference type="Proteomes" id="UP001448614"/>
    </source>
</evidence>
<accession>A0ABV0GN06</accession>
<dbReference type="EMBL" id="JBBMFV010000004">
    <property type="protein sequence ID" value="MEO3939911.1"/>
    <property type="molecule type" value="Genomic_DNA"/>
</dbReference>
<name>A0ABV0GN06_PAENI</name>
<feature type="chain" id="PRO_5046160289" description="WxL domain-containing protein" evidence="1">
    <location>
        <begin position="30"/>
        <end position="207"/>
    </location>
</feature>
<comment type="caution">
    <text evidence="2">The sequence shown here is derived from an EMBL/GenBank/DDBJ whole genome shotgun (WGS) entry which is preliminary data.</text>
</comment>
<protein>
    <recommendedName>
        <fullName evidence="4">WxL domain-containing protein</fullName>
    </recommendedName>
</protein>
<evidence type="ECO:0000256" key="1">
    <source>
        <dbReference type="SAM" id="SignalP"/>
    </source>
</evidence>
<gene>
    <name evidence="2" type="ORF">V3C41_02365</name>
</gene>
<proteinExistence type="predicted"/>
<dbReference type="Proteomes" id="UP001448614">
    <property type="component" value="Unassembled WGS sequence"/>
</dbReference>
<sequence>MSKASLIVRISAVAAGTALLAGVAGAALAEENHGDQDVDVNVAIAQIDEPGILAMSVAGTTATLTEAGSSPTVRQFTGSLPTVTVTDTRLPDQIPAGAGWYVIGTSTDFTGTTGQPAIGAGHLGWSPSLINGGESGQVAEGDVVETVMDTGADSVGLVDQELLALALDSAAIAPEGQWTATAGLFLRTPATVAPGDYTANLTLSLFE</sequence>
<reference evidence="2 3" key="1">
    <citation type="journal article" date="2024" name="Appl. Microbiol. Biotechnol.">
        <title>Biosynthetic gene clusters with biotechnological applications in novel Antarctic isolates from Actinomycetota.</title>
        <authorList>
            <person name="Bruna P."/>
            <person name="Nunez-Montero K."/>
            <person name="Contreras M.J."/>
            <person name="Leal K."/>
            <person name="Garcia M."/>
            <person name="Abanto M."/>
            <person name="Barrientos L."/>
        </authorList>
    </citation>
    <scope>NUCLEOTIDE SEQUENCE [LARGE SCALE GENOMIC DNA]</scope>
    <source>
        <strain evidence="2 3">Se16.17</strain>
    </source>
</reference>
<feature type="signal peptide" evidence="1">
    <location>
        <begin position="1"/>
        <end position="29"/>
    </location>
</feature>
<evidence type="ECO:0000313" key="2">
    <source>
        <dbReference type="EMBL" id="MEO3939911.1"/>
    </source>
</evidence>
<organism evidence="2 3">
    <name type="scientific">Paenarthrobacter nicotinovorans</name>
    <name type="common">Arthrobacter nicotinovorans</name>
    <dbReference type="NCBI Taxonomy" id="29320"/>
    <lineage>
        <taxon>Bacteria</taxon>
        <taxon>Bacillati</taxon>
        <taxon>Actinomycetota</taxon>
        <taxon>Actinomycetes</taxon>
        <taxon>Micrococcales</taxon>
        <taxon>Micrococcaceae</taxon>
        <taxon>Paenarthrobacter</taxon>
    </lineage>
</organism>
<dbReference type="RefSeq" id="WP_026543149.1">
    <property type="nucleotide sequence ID" value="NZ_JBBMFV010000004.1"/>
</dbReference>
<keyword evidence="1" id="KW-0732">Signal</keyword>